<sequence length="47" mass="5464">MIKCEKPNYLGSGKCVCLTLVESVYAKPNYLVECVRKKKAHMWMELK</sequence>
<reference evidence="1" key="2">
    <citation type="submission" date="2020-06" db="EMBL/GenBank/DDBJ databases">
        <title>Helianthus annuus Genome sequencing and assembly Release 2.</title>
        <authorList>
            <person name="Gouzy J."/>
            <person name="Langlade N."/>
            <person name="Munos S."/>
        </authorList>
    </citation>
    <scope>NUCLEOTIDE SEQUENCE</scope>
    <source>
        <tissue evidence="1">Leaves</tissue>
    </source>
</reference>
<name>A0A9K3NKX2_HELAN</name>
<organism evidence="1 2">
    <name type="scientific">Helianthus annuus</name>
    <name type="common">Common sunflower</name>
    <dbReference type="NCBI Taxonomy" id="4232"/>
    <lineage>
        <taxon>Eukaryota</taxon>
        <taxon>Viridiplantae</taxon>
        <taxon>Streptophyta</taxon>
        <taxon>Embryophyta</taxon>
        <taxon>Tracheophyta</taxon>
        <taxon>Spermatophyta</taxon>
        <taxon>Magnoliopsida</taxon>
        <taxon>eudicotyledons</taxon>
        <taxon>Gunneridae</taxon>
        <taxon>Pentapetalae</taxon>
        <taxon>asterids</taxon>
        <taxon>campanulids</taxon>
        <taxon>Asterales</taxon>
        <taxon>Asteraceae</taxon>
        <taxon>Asteroideae</taxon>
        <taxon>Heliantheae alliance</taxon>
        <taxon>Heliantheae</taxon>
        <taxon>Helianthus</taxon>
    </lineage>
</organism>
<accession>A0A9K3NKX2</accession>
<dbReference type="AlphaFoldDB" id="A0A9K3NKX2"/>
<gene>
    <name evidence="1" type="ORF">HanXRQr2_Chr06g0268521</name>
</gene>
<evidence type="ECO:0000313" key="1">
    <source>
        <dbReference type="EMBL" id="KAF5803198.1"/>
    </source>
</evidence>
<comment type="caution">
    <text evidence="1">The sequence shown here is derived from an EMBL/GenBank/DDBJ whole genome shotgun (WGS) entry which is preliminary data.</text>
</comment>
<dbReference type="EMBL" id="MNCJ02000321">
    <property type="protein sequence ID" value="KAF5803198.1"/>
    <property type="molecule type" value="Genomic_DNA"/>
</dbReference>
<keyword evidence="2" id="KW-1185">Reference proteome</keyword>
<dbReference type="Proteomes" id="UP000215914">
    <property type="component" value="Unassembled WGS sequence"/>
</dbReference>
<evidence type="ECO:0000313" key="2">
    <source>
        <dbReference type="Proteomes" id="UP000215914"/>
    </source>
</evidence>
<reference evidence="1" key="1">
    <citation type="journal article" date="2017" name="Nature">
        <title>The sunflower genome provides insights into oil metabolism, flowering and Asterid evolution.</title>
        <authorList>
            <person name="Badouin H."/>
            <person name="Gouzy J."/>
            <person name="Grassa C.J."/>
            <person name="Murat F."/>
            <person name="Staton S.E."/>
            <person name="Cottret L."/>
            <person name="Lelandais-Briere C."/>
            <person name="Owens G.L."/>
            <person name="Carrere S."/>
            <person name="Mayjonade B."/>
            <person name="Legrand L."/>
            <person name="Gill N."/>
            <person name="Kane N.C."/>
            <person name="Bowers J.E."/>
            <person name="Hubner S."/>
            <person name="Bellec A."/>
            <person name="Berard A."/>
            <person name="Berges H."/>
            <person name="Blanchet N."/>
            <person name="Boniface M.C."/>
            <person name="Brunel D."/>
            <person name="Catrice O."/>
            <person name="Chaidir N."/>
            <person name="Claudel C."/>
            <person name="Donnadieu C."/>
            <person name="Faraut T."/>
            <person name="Fievet G."/>
            <person name="Helmstetter N."/>
            <person name="King M."/>
            <person name="Knapp S.J."/>
            <person name="Lai Z."/>
            <person name="Le Paslier M.C."/>
            <person name="Lippi Y."/>
            <person name="Lorenzon L."/>
            <person name="Mandel J.R."/>
            <person name="Marage G."/>
            <person name="Marchand G."/>
            <person name="Marquand E."/>
            <person name="Bret-Mestries E."/>
            <person name="Morien E."/>
            <person name="Nambeesan S."/>
            <person name="Nguyen T."/>
            <person name="Pegot-Espagnet P."/>
            <person name="Pouilly N."/>
            <person name="Raftis F."/>
            <person name="Sallet E."/>
            <person name="Schiex T."/>
            <person name="Thomas J."/>
            <person name="Vandecasteele C."/>
            <person name="Vares D."/>
            <person name="Vear F."/>
            <person name="Vautrin S."/>
            <person name="Crespi M."/>
            <person name="Mangin B."/>
            <person name="Burke J.M."/>
            <person name="Salse J."/>
            <person name="Munos S."/>
            <person name="Vincourt P."/>
            <person name="Rieseberg L.H."/>
            <person name="Langlade N.B."/>
        </authorList>
    </citation>
    <scope>NUCLEOTIDE SEQUENCE</scope>
    <source>
        <tissue evidence="1">Leaves</tissue>
    </source>
</reference>
<protein>
    <submittedName>
        <fullName evidence="1">Uncharacterized protein</fullName>
    </submittedName>
</protein>
<proteinExistence type="predicted"/>
<dbReference type="Gramene" id="mRNA:HanXRQr2_Chr06g0268521">
    <property type="protein sequence ID" value="mRNA:HanXRQr2_Chr06g0268521"/>
    <property type="gene ID" value="HanXRQr2_Chr06g0268521"/>
</dbReference>